<dbReference type="OrthoDB" id="7851333at2"/>
<dbReference type="RefSeq" id="WP_021098857.1">
    <property type="nucleotide sequence ID" value="NZ_KE557324.1"/>
</dbReference>
<accession>S9QU54</accession>
<dbReference type="PATRIC" id="fig|1123069.3.peg.2762"/>
<sequence>MSEPSPFLRPAVRATLMQGRETLAGLALMGLSLRLWHGSSGVLRWFAGPGVALGAVLVWTGAQRWRLRARRAAAGAGPGVVRVDEGRVEFWGPFGGGFLDLGDLARVDLESREGRAVWCLLDREGRELAVPVTAAGAEALFDALLGLPGMRAGEMLAALGQEGRAGPPATLWRAPGVAGLRQSIARPDDV</sequence>
<keyword evidence="1" id="KW-1133">Transmembrane helix</keyword>
<keyword evidence="1" id="KW-0812">Transmembrane</keyword>
<evidence type="ECO:0000313" key="3">
    <source>
        <dbReference type="Proteomes" id="UP000015346"/>
    </source>
</evidence>
<dbReference type="EMBL" id="AOLV01000033">
    <property type="protein sequence ID" value="EPX83168.1"/>
    <property type="molecule type" value="Genomic_DNA"/>
</dbReference>
<keyword evidence="3" id="KW-1185">Reference proteome</keyword>
<dbReference type="STRING" id="1123069.ruthe_02785"/>
<name>S9QU54_9RHOB</name>
<keyword evidence="1" id="KW-0472">Membrane</keyword>
<feature type="transmembrane region" description="Helical" evidence="1">
    <location>
        <begin position="43"/>
        <end position="62"/>
    </location>
</feature>
<protein>
    <submittedName>
        <fullName evidence="2">Uncharacterized protein</fullName>
    </submittedName>
</protein>
<evidence type="ECO:0000256" key="1">
    <source>
        <dbReference type="SAM" id="Phobius"/>
    </source>
</evidence>
<dbReference type="Proteomes" id="UP000015346">
    <property type="component" value="Unassembled WGS sequence"/>
</dbReference>
<dbReference type="AlphaFoldDB" id="S9QU54"/>
<organism evidence="2 3">
    <name type="scientific">Rubellimicrobium thermophilum DSM 16684</name>
    <dbReference type="NCBI Taxonomy" id="1123069"/>
    <lineage>
        <taxon>Bacteria</taxon>
        <taxon>Pseudomonadati</taxon>
        <taxon>Pseudomonadota</taxon>
        <taxon>Alphaproteobacteria</taxon>
        <taxon>Rhodobacterales</taxon>
        <taxon>Roseobacteraceae</taxon>
        <taxon>Rubellimicrobium</taxon>
    </lineage>
</organism>
<comment type="caution">
    <text evidence="2">The sequence shown here is derived from an EMBL/GenBank/DDBJ whole genome shotgun (WGS) entry which is preliminary data.</text>
</comment>
<dbReference type="HOGENOM" id="CLU_126609_0_0_5"/>
<proteinExistence type="predicted"/>
<evidence type="ECO:0000313" key="2">
    <source>
        <dbReference type="EMBL" id="EPX83168.1"/>
    </source>
</evidence>
<gene>
    <name evidence="2" type="ORF">ruthe_02785</name>
</gene>
<reference evidence="2 3" key="1">
    <citation type="journal article" date="2013" name="Stand. Genomic Sci.">
        <title>Genome sequence of the reddish-pigmented Rubellimicrobium thermophilum type strain (DSM 16684(T)), a member of the Roseobacter clade.</title>
        <authorList>
            <person name="Fiebig A."/>
            <person name="Riedel T."/>
            <person name="Gronow S."/>
            <person name="Petersen J."/>
            <person name="Klenk H.P."/>
            <person name="Goker M."/>
        </authorList>
    </citation>
    <scope>NUCLEOTIDE SEQUENCE [LARGE SCALE GENOMIC DNA]</scope>
    <source>
        <strain evidence="2 3">DSM 16684</strain>
    </source>
</reference>